<feature type="domain" description="NodB homology" evidence="4">
    <location>
        <begin position="17"/>
        <end position="135"/>
    </location>
</feature>
<feature type="signal peptide" evidence="3">
    <location>
        <begin position="1"/>
        <end position="18"/>
    </location>
</feature>
<dbReference type="RefSeq" id="WP_057636990.1">
    <property type="nucleotide sequence ID" value="NZ_LDJM01000010.1"/>
</dbReference>
<protein>
    <submittedName>
        <fullName evidence="5">Polysaccharide deacetylase</fullName>
    </submittedName>
</protein>
<gene>
    <name evidence="5" type="ORF">ABB30_03820</name>
</gene>
<evidence type="ECO:0000313" key="5">
    <source>
        <dbReference type="EMBL" id="KRG78446.1"/>
    </source>
</evidence>
<keyword evidence="1" id="KW-0479">Metal-binding</keyword>
<dbReference type="Gene3D" id="3.20.20.370">
    <property type="entry name" value="Glycoside hydrolase/deacetylase"/>
    <property type="match status" value="1"/>
</dbReference>
<dbReference type="GO" id="GO:0016020">
    <property type="term" value="C:membrane"/>
    <property type="evidence" value="ECO:0007669"/>
    <property type="project" value="TreeGrafter"/>
</dbReference>
<accession>A0A0R0DJZ1</accession>
<evidence type="ECO:0000256" key="1">
    <source>
        <dbReference type="ARBA" id="ARBA00022723"/>
    </source>
</evidence>
<dbReference type="Proteomes" id="UP000050956">
    <property type="component" value="Unassembled WGS sequence"/>
</dbReference>
<dbReference type="GO" id="GO:0046872">
    <property type="term" value="F:metal ion binding"/>
    <property type="evidence" value="ECO:0007669"/>
    <property type="project" value="UniProtKB-KW"/>
</dbReference>
<dbReference type="PANTHER" id="PTHR10587">
    <property type="entry name" value="GLYCOSYL TRANSFERASE-RELATED"/>
    <property type="match status" value="1"/>
</dbReference>
<reference evidence="5 6" key="1">
    <citation type="submission" date="2015-05" db="EMBL/GenBank/DDBJ databases">
        <title>Genome sequencing and analysis of members of genus Stenotrophomonas.</title>
        <authorList>
            <person name="Patil P.P."/>
            <person name="Midha S."/>
            <person name="Patil P.B."/>
        </authorList>
    </citation>
    <scope>NUCLEOTIDE SEQUENCE [LARGE SCALE GENOMIC DNA]</scope>
    <source>
        <strain evidence="5 6">DSM 24757</strain>
    </source>
</reference>
<dbReference type="PATRIC" id="fig|336566.3.peg.98"/>
<dbReference type="InterPro" id="IPR011330">
    <property type="entry name" value="Glyco_hydro/deAcase_b/a-brl"/>
</dbReference>
<evidence type="ECO:0000256" key="2">
    <source>
        <dbReference type="ARBA" id="ARBA00022801"/>
    </source>
</evidence>
<name>A0A0R0DJZ1_9GAMM</name>
<dbReference type="AlphaFoldDB" id="A0A0R0DJZ1"/>
<dbReference type="SUPFAM" id="SSF88713">
    <property type="entry name" value="Glycoside hydrolase/deacetylase"/>
    <property type="match status" value="1"/>
</dbReference>
<dbReference type="GO" id="GO:0005975">
    <property type="term" value="P:carbohydrate metabolic process"/>
    <property type="evidence" value="ECO:0007669"/>
    <property type="project" value="InterPro"/>
</dbReference>
<evidence type="ECO:0000313" key="6">
    <source>
        <dbReference type="Proteomes" id="UP000050956"/>
    </source>
</evidence>
<dbReference type="GO" id="GO:0016810">
    <property type="term" value="F:hydrolase activity, acting on carbon-nitrogen (but not peptide) bonds"/>
    <property type="evidence" value="ECO:0007669"/>
    <property type="project" value="InterPro"/>
</dbReference>
<sequence length="305" mass="33852">MTRLLMLLALLVVIPARAQTLSLTFDDGLDPDTQPAAAGWNAQLLAHLEQLQIHAMVFPSLARTGTGSGTALIAQWSAAGHAVGNHTSEHRSLAASSTSLATFIEQVEQAQRHYGHLPGWQRMLRFPYLKEGNTADKRDGMRSWLEENDYRAAPVSIDASDWYYNLLYLSWLENGDSGKAGQIQQAYIQHLLDRAAYYEQLARQLLGRSPDHVLLLHTNRLNADALPQLVSAFQGHGWRFISPLQAFDDVLYRQQPDILPAGESIVWALAKAQDLPGLRYPAEDARYEQPALQAQGLVPAKSAPR</sequence>
<organism evidence="5 6">
    <name type="scientific">Stenotrophomonas ginsengisoli</name>
    <dbReference type="NCBI Taxonomy" id="336566"/>
    <lineage>
        <taxon>Bacteria</taxon>
        <taxon>Pseudomonadati</taxon>
        <taxon>Pseudomonadota</taxon>
        <taxon>Gammaproteobacteria</taxon>
        <taxon>Lysobacterales</taxon>
        <taxon>Lysobacteraceae</taxon>
        <taxon>Stenotrophomonas</taxon>
    </lineage>
</organism>
<dbReference type="EMBL" id="LDJM01000010">
    <property type="protein sequence ID" value="KRG78446.1"/>
    <property type="molecule type" value="Genomic_DNA"/>
</dbReference>
<evidence type="ECO:0000259" key="4">
    <source>
        <dbReference type="Pfam" id="PF01522"/>
    </source>
</evidence>
<keyword evidence="6" id="KW-1185">Reference proteome</keyword>
<dbReference type="PANTHER" id="PTHR10587:SF133">
    <property type="entry name" value="CHITIN DEACETYLASE 1-RELATED"/>
    <property type="match status" value="1"/>
</dbReference>
<feature type="chain" id="PRO_5006395910" evidence="3">
    <location>
        <begin position="19"/>
        <end position="305"/>
    </location>
</feature>
<dbReference type="InterPro" id="IPR002509">
    <property type="entry name" value="NODB_dom"/>
</dbReference>
<comment type="caution">
    <text evidence="5">The sequence shown here is derived from an EMBL/GenBank/DDBJ whole genome shotgun (WGS) entry which is preliminary data.</text>
</comment>
<dbReference type="Pfam" id="PF01522">
    <property type="entry name" value="Polysacc_deac_1"/>
    <property type="match status" value="1"/>
</dbReference>
<keyword evidence="2" id="KW-0378">Hydrolase</keyword>
<dbReference type="OrthoDB" id="115239at2"/>
<dbReference type="InterPro" id="IPR050248">
    <property type="entry name" value="Polysacc_deacetylase_ArnD"/>
</dbReference>
<evidence type="ECO:0000256" key="3">
    <source>
        <dbReference type="SAM" id="SignalP"/>
    </source>
</evidence>
<proteinExistence type="predicted"/>
<keyword evidence="3" id="KW-0732">Signal</keyword>